<organism evidence="4 5">
    <name type="scientific">Tulasnella calospora MUT 4182</name>
    <dbReference type="NCBI Taxonomy" id="1051891"/>
    <lineage>
        <taxon>Eukaryota</taxon>
        <taxon>Fungi</taxon>
        <taxon>Dikarya</taxon>
        <taxon>Basidiomycota</taxon>
        <taxon>Agaricomycotina</taxon>
        <taxon>Agaricomycetes</taxon>
        <taxon>Cantharellales</taxon>
        <taxon>Tulasnellaceae</taxon>
        <taxon>Tulasnella</taxon>
    </lineage>
</organism>
<evidence type="ECO:0000313" key="5">
    <source>
        <dbReference type="Proteomes" id="UP000054248"/>
    </source>
</evidence>
<dbReference type="GO" id="GO:0016616">
    <property type="term" value="F:oxidoreductase activity, acting on the CH-OH group of donors, NAD or NADP as acceptor"/>
    <property type="evidence" value="ECO:0007669"/>
    <property type="project" value="TreeGrafter"/>
</dbReference>
<dbReference type="OrthoDB" id="2735536at2759"/>
<keyword evidence="1" id="KW-0560">Oxidoreductase</keyword>
<reference evidence="4 5" key="1">
    <citation type="submission" date="2014-04" db="EMBL/GenBank/DDBJ databases">
        <authorList>
            <consortium name="DOE Joint Genome Institute"/>
            <person name="Kuo A."/>
            <person name="Girlanda M."/>
            <person name="Perotto S."/>
            <person name="Kohler A."/>
            <person name="Nagy L.G."/>
            <person name="Floudas D."/>
            <person name="Copeland A."/>
            <person name="Barry K.W."/>
            <person name="Cichocki N."/>
            <person name="Veneault-Fourrey C."/>
            <person name="LaButti K."/>
            <person name="Lindquist E.A."/>
            <person name="Lipzen A."/>
            <person name="Lundell T."/>
            <person name="Morin E."/>
            <person name="Murat C."/>
            <person name="Sun H."/>
            <person name="Tunlid A."/>
            <person name="Henrissat B."/>
            <person name="Grigoriev I.V."/>
            <person name="Hibbett D.S."/>
            <person name="Martin F."/>
            <person name="Nordberg H.P."/>
            <person name="Cantor M.N."/>
            <person name="Hua S.X."/>
        </authorList>
    </citation>
    <scope>NUCLEOTIDE SEQUENCE [LARGE SCALE GENOMIC DNA]</scope>
    <source>
        <strain evidence="4 5">MUT 4182</strain>
    </source>
</reference>
<gene>
    <name evidence="4" type="ORF">M407DRAFT_100661</name>
</gene>
<dbReference type="InterPro" id="IPR036291">
    <property type="entry name" value="NAD(P)-bd_dom_sf"/>
</dbReference>
<reference evidence="5" key="2">
    <citation type="submission" date="2015-01" db="EMBL/GenBank/DDBJ databases">
        <title>Evolutionary Origins and Diversification of the Mycorrhizal Mutualists.</title>
        <authorList>
            <consortium name="DOE Joint Genome Institute"/>
            <consortium name="Mycorrhizal Genomics Consortium"/>
            <person name="Kohler A."/>
            <person name="Kuo A."/>
            <person name="Nagy L.G."/>
            <person name="Floudas D."/>
            <person name="Copeland A."/>
            <person name="Barry K.W."/>
            <person name="Cichocki N."/>
            <person name="Veneault-Fourrey C."/>
            <person name="LaButti K."/>
            <person name="Lindquist E.A."/>
            <person name="Lipzen A."/>
            <person name="Lundell T."/>
            <person name="Morin E."/>
            <person name="Murat C."/>
            <person name="Riley R."/>
            <person name="Ohm R."/>
            <person name="Sun H."/>
            <person name="Tunlid A."/>
            <person name="Henrissat B."/>
            <person name="Grigoriev I.V."/>
            <person name="Hibbett D.S."/>
            <person name="Martin F."/>
        </authorList>
    </citation>
    <scope>NUCLEOTIDE SEQUENCE [LARGE SCALE GENOMIC DNA]</scope>
    <source>
        <strain evidence="5">MUT 4182</strain>
    </source>
</reference>
<dbReference type="PANTHER" id="PTHR10366:SF564">
    <property type="entry name" value="STEROL-4-ALPHA-CARBOXYLATE 3-DEHYDROGENASE, DECARBOXYLATING"/>
    <property type="match status" value="1"/>
</dbReference>
<dbReference type="Gene3D" id="3.40.50.720">
    <property type="entry name" value="NAD(P)-binding Rossmann-like Domain"/>
    <property type="match status" value="1"/>
</dbReference>
<keyword evidence="5" id="KW-1185">Reference proteome</keyword>
<dbReference type="CDD" id="cd05227">
    <property type="entry name" value="AR_SDR_e"/>
    <property type="match status" value="1"/>
</dbReference>
<accession>A0A0C3QTR8</accession>
<comment type="similarity">
    <text evidence="2">Belongs to the NAD(P)-dependent epimerase/dehydratase family. Dihydroflavonol-4-reductase subfamily.</text>
</comment>
<name>A0A0C3QTR8_9AGAM</name>
<proteinExistence type="inferred from homology"/>
<dbReference type="Pfam" id="PF01370">
    <property type="entry name" value="Epimerase"/>
    <property type="match status" value="1"/>
</dbReference>
<dbReference type="InterPro" id="IPR001509">
    <property type="entry name" value="Epimerase_deHydtase"/>
</dbReference>
<dbReference type="EMBL" id="KN822953">
    <property type="protein sequence ID" value="KIO32641.1"/>
    <property type="molecule type" value="Genomic_DNA"/>
</dbReference>
<protein>
    <recommendedName>
        <fullName evidence="3">NAD-dependent epimerase/dehydratase domain-containing protein</fullName>
    </recommendedName>
</protein>
<dbReference type="STRING" id="1051891.A0A0C3QTR8"/>
<dbReference type="Proteomes" id="UP000054248">
    <property type="component" value="Unassembled WGS sequence"/>
</dbReference>
<evidence type="ECO:0000256" key="2">
    <source>
        <dbReference type="ARBA" id="ARBA00023445"/>
    </source>
</evidence>
<dbReference type="AlphaFoldDB" id="A0A0C3QTR8"/>
<sequence length="346" mass="37687">MPAVPSPAKVLVTGASGFIAAWVVETLLEKGYVVVGTVRSDSKGKYLQNLFKDHGDRFSYVIVEDIAKEGAFDKAVVGVDAVQHTASPFHFKADDPKELIEPAVKGTVGVLESIKKYGPGVKRVVITSSVASIVYDKGREGVTYDESDWNTESPRLVEEKGRNAAPVHKYRASKVLAERAAWDFVEKNRESVAFDLVTINPPMVWGPIIHEVASVDQLNTSIANFHRHTSNKTNPPLTEEQRKESLGNWCDVRDVAFVHVEALSLPTAGGERFIVGSGGFTVQDILDALHASGEYPDVLTGTSGAAKDTVHNVYISGKAEKAFSFKLRTMADTVPETFAALRKRGF</sequence>
<feature type="domain" description="NAD-dependent epimerase/dehydratase" evidence="3">
    <location>
        <begin position="10"/>
        <end position="276"/>
    </location>
</feature>
<dbReference type="SUPFAM" id="SSF51735">
    <property type="entry name" value="NAD(P)-binding Rossmann-fold domains"/>
    <property type="match status" value="1"/>
</dbReference>
<dbReference type="PANTHER" id="PTHR10366">
    <property type="entry name" value="NAD DEPENDENT EPIMERASE/DEHYDRATASE"/>
    <property type="match status" value="1"/>
</dbReference>
<evidence type="ECO:0000259" key="3">
    <source>
        <dbReference type="Pfam" id="PF01370"/>
    </source>
</evidence>
<dbReference type="HOGENOM" id="CLU_007383_9_2_1"/>
<evidence type="ECO:0000256" key="1">
    <source>
        <dbReference type="ARBA" id="ARBA00023002"/>
    </source>
</evidence>
<evidence type="ECO:0000313" key="4">
    <source>
        <dbReference type="EMBL" id="KIO32641.1"/>
    </source>
</evidence>
<dbReference type="InterPro" id="IPR050425">
    <property type="entry name" value="NAD(P)_dehydrat-like"/>
</dbReference>